<keyword evidence="3" id="KW-0808">Transferase</keyword>
<dbReference type="PANTHER" id="PTHR42870">
    <property type="entry name" value="ACETYL-COA C-ACETYLTRANSFERASE"/>
    <property type="match status" value="1"/>
</dbReference>
<name>A0A2M7XWP3_9BACT</name>
<evidence type="ECO:0000313" key="4">
    <source>
        <dbReference type="Proteomes" id="UP000229647"/>
    </source>
</evidence>
<dbReference type="SUPFAM" id="SSF53901">
    <property type="entry name" value="Thiolase-like"/>
    <property type="match status" value="2"/>
</dbReference>
<organism evidence="3 4">
    <name type="scientific">Candidatus Roizmanbacteria bacterium CG_4_9_14_3_um_filter_33_18</name>
    <dbReference type="NCBI Taxonomy" id="1974841"/>
    <lineage>
        <taxon>Bacteria</taxon>
        <taxon>Candidatus Roizmaniibacteriota</taxon>
    </lineage>
</organism>
<dbReference type="GO" id="GO:0003985">
    <property type="term" value="F:acetyl-CoA C-acetyltransferase activity"/>
    <property type="evidence" value="ECO:0007669"/>
    <property type="project" value="UniProtKB-EC"/>
</dbReference>
<dbReference type="InterPro" id="IPR002155">
    <property type="entry name" value="Thiolase"/>
</dbReference>
<proteinExistence type="predicted"/>
<protein>
    <submittedName>
        <fullName evidence="3">Acetyl-CoA acetyltransferase</fullName>
        <ecNumber evidence="3">2.3.1.9</ecNumber>
    </submittedName>
</protein>
<dbReference type="InterPro" id="IPR020616">
    <property type="entry name" value="Thiolase_N"/>
</dbReference>
<dbReference type="InterPro" id="IPR016039">
    <property type="entry name" value="Thiolase-like"/>
</dbReference>
<dbReference type="Pfam" id="PF00108">
    <property type="entry name" value="Thiolase_N"/>
    <property type="match status" value="1"/>
</dbReference>
<evidence type="ECO:0000259" key="2">
    <source>
        <dbReference type="Pfam" id="PF22691"/>
    </source>
</evidence>
<dbReference type="Proteomes" id="UP000229647">
    <property type="component" value="Unassembled WGS sequence"/>
</dbReference>
<dbReference type="PIRSF" id="PIRSF000429">
    <property type="entry name" value="Ac-CoA_Ac_transf"/>
    <property type="match status" value="1"/>
</dbReference>
<accession>A0A2M7XWP3</accession>
<dbReference type="InterPro" id="IPR055140">
    <property type="entry name" value="Thiolase_C_2"/>
</dbReference>
<comment type="caution">
    <text evidence="3">The sequence shown here is derived from an EMBL/GenBank/DDBJ whole genome shotgun (WGS) entry which is preliminary data.</text>
</comment>
<feature type="domain" description="Thiolase N-terminal" evidence="1">
    <location>
        <begin position="9"/>
        <end position="218"/>
    </location>
</feature>
<feature type="domain" description="Thiolase C-terminal" evidence="2">
    <location>
        <begin position="240"/>
        <end position="382"/>
    </location>
</feature>
<sequence length="383" mass="41255">MTSLIGYYTTKFGELWDKSLFDLAEEAIDGVLKATNLENKQIDAVFFGNMLAGVLGNNLHSTSKLAEILKINVPIFRTEAACASGGTAFNLAKTYLDSNSNKNVLVIGAEKMTDYSPEEVITALSAAASGEEQEAGLTFSGLYAMMANFYLEKYHYTEKNLAYVSVKNHYHGSLNDKAQFRRKITVEDVLKSAYVSYPLKVLDSSPISDGASAVVLTNNHDMIKKQKYSTAVLASEVITDTISLKSRKQIDEILATKIASDKAFKMAKIKRSDINVAELHDCFSIAEILAMEDLGFWKKGTGGQKITEESTTYGNGGNLIVNSSGGLKASGHPVGATGIKQIGEIFLQLTGQANNRQVKNAKYGLAHNVGGSGGTAVVTILSS</sequence>
<dbReference type="Gene3D" id="3.40.47.10">
    <property type="match status" value="1"/>
</dbReference>
<dbReference type="NCBIfam" id="NF004720">
    <property type="entry name" value="PRK06064.1"/>
    <property type="match status" value="1"/>
</dbReference>
<evidence type="ECO:0000313" key="3">
    <source>
        <dbReference type="EMBL" id="PJA55165.1"/>
    </source>
</evidence>
<dbReference type="CDD" id="cd00829">
    <property type="entry name" value="SCP-x_thiolase"/>
    <property type="match status" value="1"/>
</dbReference>
<dbReference type="EC" id="2.3.1.9" evidence="3"/>
<dbReference type="Pfam" id="PF22691">
    <property type="entry name" value="Thiolase_C_1"/>
    <property type="match status" value="1"/>
</dbReference>
<keyword evidence="3" id="KW-0012">Acyltransferase</keyword>
<dbReference type="EMBL" id="PFWL01000206">
    <property type="protein sequence ID" value="PJA55165.1"/>
    <property type="molecule type" value="Genomic_DNA"/>
</dbReference>
<evidence type="ECO:0000259" key="1">
    <source>
        <dbReference type="Pfam" id="PF00108"/>
    </source>
</evidence>
<dbReference type="AlphaFoldDB" id="A0A2M7XWP3"/>
<dbReference type="PANTHER" id="PTHR42870:SF1">
    <property type="entry name" value="NON-SPECIFIC LIPID-TRANSFER PROTEIN-LIKE 2"/>
    <property type="match status" value="1"/>
</dbReference>
<reference evidence="4" key="1">
    <citation type="submission" date="2017-09" db="EMBL/GenBank/DDBJ databases">
        <title>Depth-based differentiation of microbial function through sediment-hosted aquifers and enrichment of novel symbionts in the deep terrestrial subsurface.</title>
        <authorList>
            <person name="Probst A.J."/>
            <person name="Ladd B."/>
            <person name="Jarett J.K."/>
            <person name="Geller-Mcgrath D.E."/>
            <person name="Sieber C.M.K."/>
            <person name="Emerson J.B."/>
            <person name="Anantharaman K."/>
            <person name="Thomas B.C."/>
            <person name="Malmstrom R."/>
            <person name="Stieglmeier M."/>
            <person name="Klingl A."/>
            <person name="Woyke T."/>
            <person name="Ryan C.M."/>
            <person name="Banfield J.F."/>
        </authorList>
    </citation>
    <scope>NUCLEOTIDE SEQUENCE [LARGE SCALE GENOMIC DNA]</scope>
</reference>
<gene>
    <name evidence="3" type="ORF">CO165_05010</name>
</gene>